<reference evidence="5 6" key="1">
    <citation type="journal article" date="2013" name="Nature">
        <title>Insights into bilaterian evolution from three spiralian genomes.</title>
        <authorList>
            <person name="Simakov O."/>
            <person name="Marletaz F."/>
            <person name="Cho S.J."/>
            <person name="Edsinger-Gonzales E."/>
            <person name="Havlak P."/>
            <person name="Hellsten U."/>
            <person name="Kuo D.H."/>
            <person name="Larsson T."/>
            <person name="Lv J."/>
            <person name="Arendt D."/>
            <person name="Savage R."/>
            <person name="Osoegawa K."/>
            <person name="de Jong P."/>
            <person name="Grimwood J."/>
            <person name="Chapman J.A."/>
            <person name="Shapiro H."/>
            <person name="Aerts A."/>
            <person name="Otillar R.P."/>
            <person name="Terry A.Y."/>
            <person name="Boore J.L."/>
            <person name="Grigoriev I.V."/>
            <person name="Lindberg D.R."/>
            <person name="Seaver E.C."/>
            <person name="Weisblat D.A."/>
            <person name="Putnam N.H."/>
            <person name="Rokhsar D.S."/>
        </authorList>
    </citation>
    <scope>NUCLEOTIDE SEQUENCE [LARGE SCALE GENOMIC DNA]</scope>
</reference>
<dbReference type="InterPro" id="IPR006935">
    <property type="entry name" value="Helicase/UvrB_N"/>
</dbReference>
<feature type="coiled-coil region" evidence="1">
    <location>
        <begin position="591"/>
        <end position="618"/>
    </location>
</feature>
<feature type="compositionally biased region" description="Acidic residues" evidence="2">
    <location>
        <begin position="821"/>
        <end position="830"/>
    </location>
</feature>
<dbReference type="InterPro" id="IPR051363">
    <property type="entry name" value="RLR_Helicase"/>
</dbReference>
<feature type="compositionally biased region" description="Polar residues" evidence="2">
    <location>
        <begin position="407"/>
        <end position="421"/>
    </location>
</feature>
<dbReference type="SMART" id="SM00451">
    <property type="entry name" value="ZnF_U1"/>
    <property type="match status" value="10"/>
</dbReference>
<proteinExistence type="predicted"/>
<feature type="domain" description="Helicase ATP-binding" evidence="3">
    <location>
        <begin position="1028"/>
        <end position="1198"/>
    </location>
</feature>
<accession>V4BFR5</accession>
<organism evidence="5 6">
    <name type="scientific">Lottia gigantea</name>
    <name type="common">Giant owl limpet</name>
    <dbReference type="NCBI Taxonomy" id="225164"/>
    <lineage>
        <taxon>Eukaryota</taxon>
        <taxon>Metazoa</taxon>
        <taxon>Spiralia</taxon>
        <taxon>Lophotrochozoa</taxon>
        <taxon>Mollusca</taxon>
        <taxon>Gastropoda</taxon>
        <taxon>Patellogastropoda</taxon>
        <taxon>Lottioidea</taxon>
        <taxon>Lottiidae</taxon>
        <taxon>Lottia</taxon>
    </lineage>
</organism>
<dbReference type="STRING" id="225164.V4BFR5"/>
<dbReference type="PROSITE" id="PS51194">
    <property type="entry name" value="HELICASE_CTER"/>
    <property type="match status" value="1"/>
</dbReference>
<dbReference type="Pfam" id="PF00271">
    <property type="entry name" value="Helicase_C"/>
    <property type="match status" value="1"/>
</dbReference>
<dbReference type="GO" id="GO:0005737">
    <property type="term" value="C:cytoplasm"/>
    <property type="evidence" value="ECO:0007669"/>
    <property type="project" value="TreeGrafter"/>
</dbReference>
<name>V4BFR5_LOTGI</name>
<keyword evidence="6" id="KW-1185">Reference proteome</keyword>
<feature type="region of interest" description="Disordered" evidence="2">
    <location>
        <begin position="626"/>
        <end position="651"/>
    </location>
</feature>
<feature type="compositionally biased region" description="Basic residues" evidence="2">
    <location>
        <begin position="850"/>
        <end position="861"/>
    </location>
</feature>
<dbReference type="CTD" id="20241449"/>
<dbReference type="RefSeq" id="XP_009044611.1">
    <property type="nucleotide sequence ID" value="XM_009046363.1"/>
</dbReference>
<dbReference type="PROSITE" id="PS51192">
    <property type="entry name" value="HELICASE_ATP_BIND_1"/>
    <property type="match status" value="1"/>
</dbReference>
<dbReference type="PROSITE" id="PS00028">
    <property type="entry name" value="ZINC_FINGER_C2H2_1"/>
    <property type="match status" value="3"/>
</dbReference>
<evidence type="ECO:0000256" key="1">
    <source>
        <dbReference type="SAM" id="Coils"/>
    </source>
</evidence>
<dbReference type="InterPro" id="IPR003604">
    <property type="entry name" value="Matrin/U1-like-C_Znf_C2H2"/>
</dbReference>
<dbReference type="Gene3D" id="3.40.50.300">
    <property type="entry name" value="P-loop containing nucleotide triphosphate hydrolases"/>
    <property type="match status" value="2"/>
</dbReference>
<dbReference type="GO" id="GO:0003677">
    <property type="term" value="F:DNA binding"/>
    <property type="evidence" value="ECO:0007669"/>
    <property type="project" value="InterPro"/>
</dbReference>
<dbReference type="KEGG" id="lgi:LOTGIDRAFT_170548"/>
<feature type="compositionally biased region" description="Polar residues" evidence="2">
    <location>
        <begin position="626"/>
        <end position="640"/>
    </location>
</feature>
<gene>
    <name evidence="5" type="ORF">LOTGIDRAFT_170548</name>
</gene>
<dbReference type="GO" id="GO:0008270">
    <property type="term" value="F:zinc ion binding"/>
    <property type="evidence" value="ECO:0007669"/>
    <property type="project" value="InterPro"/>
</dbReference>
<evidence type="ECO:0000256" key="2">
    <source>
        <dbReference type="SAM" id="MobiDB-lite"/>
    </source>
</evidence>
<evidence type="ECO:0000313" key="5">
    <source>
        <dbReference type="EMBL" id="ESP04712.1"/>
    </source>
</evidence>
<dbReference type="Pfam" id="PF04851">
    <property type="entry name" value="ResIII"/>
    <property type="match status" value="1"/>
</dbReference>
<dbReference type="SUPFAM" id="SSF57667">
    <property type="entry name" value="beta-beta-alpha zinc fingers"/>
    <property type="match status" value="8"/>
</dbReference>
<feature type="region of interest" description="Disordered" evidence="2">
    <location>
        <begin position="850"/>
        <end position="925"/>
    </location>
</feature>
<dbReference type="InterPro" id="IPR001650">
    <property type="entry name" value="Helicase_C-like"/>
</dbReference>
<dbReference type="HOGENOM" id="CLU_245422_0_0_1"/>
<dbReference type="OMA" id="CELVITM"/>
<keyword evidence="1" id="KW-0175">Coiled coil</keyword>
<dbReference type="GeneID" id="20241449"/>
<dbReference type="SMART" id="SM00487">
    <property type="entry name" value="DEXDc"/>
    <property type="match status" value="1"/>
</dbReference>
<dbReference type="SUPFAM" id="SSF52540">
    <property type="entry name" value="P-loop containing nucleoside triphosphate hydrolases"/>
    <property type="match status" value="1"/>
</dbReference>
<protein>
    <recommendedName>
        <fullName evidence="7">RNA helicase</fullName>
    </recommendedName>
</protein>
<feature type="domain" description="Helicase C-terminal" evidence="4">
    <location>
        <begin position="1410"/>
        <end position="1573"/>
    </location>
</feature>
<feature type="region of interest" description="Disordered" evidence="2">
    <location>
        <begin position="398"/>
        <end position="421"/>
    </location>
</feature>
<dbReference type="GO" id="GO:0016787">
    <property type="term" value="F:hydrolase activity"/>
    <property type="evidence" value="ECO:0007669"/>
    <property type="project" value="InterPro"/>
</dbReference>
<dbReference type="Proteomes" id="UP000030746">
    <property type="component" value="Unassembled WGS sequence"/>
</dbReference>
<dbReference type="OrthoDB" id="416741at2759"/>
<evidence type="ECO:0000313" key="6">
    <source>
        <dbReference type="Proteomes" id="UP000030746"/>
    </source>
</evidence>
<dbReference type="SMART" id="SM00490">
    <property type="entry name" value="HELICc"/>
    <property type="match status" value="1"/>
</dbReference>
<dbReference type="GO" id="GO:0005524">
    <property type="term" value="F:ATP binding"/>
    <property type="evidence" value="ECO:0007669"/>
    <property type="project" value="InterPro"/>
</dbReference>
<evidence type="ECO:0008006" key="7">
    <source>
        <dbReference type="Google" id="ProtNLM"/>
    </source>
</evidence>
<dbReference type="EMBL" id="KB199652">
    <property type="protein sequence ID" value="ESP04712.1"/>
    <property type="molecule type" value="Genomic_DNA"/>
</dbReference>
<dbReference type="Pfam" id="PF12874">
    <property type="entry name" value="zf-met"/>
    <property type="match status" value="9"/>
</dbReference>
<feature type="compositionally biased region" description="Basic and acidic residues" evidence="2">
    <location>
        <begin position="906"/>
        <end position="925"/>
    </location>
</feature>
<dbReference type="InterPro" id="IPR027417">
    <property type="entry name" value="P-loop_NTPase"/>
</dbReference>
<dbReference type="InterPro" id="IPR036236">
    <property type="entry name" value="Znf_C2H2_sf"/>
</dbReference>
<dbReference type="InterPro" id="IPR014001">
    <property type="entry name" value="Helicase_ATP-bd"/>
</dbReference>
<sequence length="1573" mass="175553">MSNMLNYCRICQKPFTSLKSAEDHYQSSDHRKREAAVVQGFNQSPLYCEICNCQCNSIQSFQEHNSSLRHRERVRRSKGYSCAPDIREEAVGAGQEYCFDNGAERGKCFACEIELTSLAHAKQHLSGQKHLKRKLAYSGSGVGGNVSFAEPTSTNIGFAAPCSPDVPTDNLTCSVCNISVTCADNMRQHLDSDKHRKKASLFGDNSTISDSSNEHPLSSNLDRQIFQAPGSNIVSVEQIRSLLSGNPWHGPESDEDDNQIKDEDTFCDVCHVPFTGHLNALQHYNSEKHKKRAMLPKTNFHSHAMESDNVAHANKLLSNVGQSSNIHTTYQISSDLPGHSAMMNPRLDSVEYKFNGSTGYCFLCDIQLTSIAHKDQHINGSKHIKAAMRKNSAPVFRQGQVSGRPVPNSNFERNNSQQNDPETYIFENGRGRCFVCDIELTSASHAQQHLAGSKHTKAAQRFQGSNTGHEYPLSCEVCAINLSGQEPAQQHFTSTKHQQKVAMKMSMAGGSSGNQWATNPLNPLDRTEWVWCETCECPLNTMQQLRQHQTTPKHLAKKAAREIQASNSEVSSINSQELDHLMSQLELDSANNRSVQELEIIERQMQKLQERKEAILLRKTRNGTRLSVEQSGEVNSNRNVGHTVPDENSPKPMANSLHDFLQRQRSNQEQTSAAYLRQQTSINNQPLAEERMSRNQTLPKSTVQFAYLRNDSPISSSDHPYPLTGNNVTKTSGARAVNGSYGQEGVNNGGCYLNQNRSGDSARSKQMLSSKNQPDVVMDSSLPNYFPNANLIRTQPKSTVMPKQIKGHGLIPDDTSTTFSDSEEDFDEESGANLFGDDAAVFGKKIKKPSPLKNLQNKKSKMTFGNNSEEHAESENFQINSEFKLDSAENDDGASEKMSLRSTASEQEHARQLAERKQTSHDHQDVMSLAESTYSSFENQSQKLFQQSGVPKSQRSMHHKFFCQICQVNCNTEKALTDHKNGARHLLTVSEMKAPKVSHPHIQKSFRRGAVSSDDLTSTKPRSYQLELFWKAMSSDHVCFLPTGTGKTLVSVMVISAMLQNNPTRPVLFLVDKTLLVIQQALYIIKELGKKLYERPQAIDEINDDLVERELKIAVLSGGISKLEKIPLWKHDIIITTAAFCDNLICQEVINWSDFSLIVMDEVHHCVKRHPYATLINNSHKVLDVQDRPKLLGLTASPAGCDTVEKTIEMLVTLLQNLGDVRVGITEGSTELKELDKFQSTARLEILCHPITQEEETFEIQLKIHLFHCFRKLTDLCGYNHKVLGFPTRENDISSFESMAKKLDDEAQHTVSYIIDYMNAKDDKDKVGVDLLRLHIKKILQAISDLETGSLNFAMPELQKMLGPGRGDNFNLVKEYGIPCDGLIQCIRTYIDSKKLPGGGIAENALHSAAFRELIHTLNNPGYINFTEESAMALVLVQMRSSAKKLSKLLQNTLTHLKVTHLVGHGKGSESGMRVQKQKRTLEGIKSNKFNIVVATSVAEEGVDIPACQLVVSLNPPSNVTALVQIRGRARKHGSNFVIICNTEEKKEKINSLITKEQNMIKAARTISQSQPR</sequence>
<dbReference type="PANTHER" id="PTHR14074">
    <property type="entry name" value="HELICASE WITH DEATH DOMAIN-RELATED"/>
    <property type="match status" value="1"/>
</dbReference>
<evidence type="ECO:0000259" key="3">
    <source>
        <dbReference type="PROSITE" id="PS51192"/>
    </source>
</evidence>
<dbReference type="SMART" id="SM00355">
    <property type="entry name" value="ZnF_C2H2"/>
    <property type="match status" value="10"/>
</dbReference>
<dbReference type="InterPro" id="IPR013087">
    <property type="entry name" value="Znf_C2H2_type"/>
</dbReference>
<dbReference type="Gene3D" id="3.30.160.60">
    <property type="entry name" value="Classic Zinc Finger"/>
    <property type="match status" value="8"/>
</dbReference>
<evidence type="ECO:0000259" key="4">
    <source>
        <dbReference type="PROSITE" id="PS51194"/>
    </source>
</evidence>
<feature type="region of interest" description="Disordered" evidence="2">
    <location>
        <begin position="807"/>
        <end position="831"/>
    </location>
</feature>
<dbReference type="PANTHER" id="PTHR14074:SF16">
    <property type="entry name" value="ANTIVIRAL INNATE IMMUNE RESPONSE RECEPTOR RIG-I"/>
    <property type="match status" value="1"/>
</dbReference>